<dbReference type="OrthoDB" id="691424at2759"/>
<dbReference type="GeneID" id="8245724"/>
<dbReference type="EMBL" id="CP001575">
    <property type="protein sequence ID" value="ACO69063.1"/>
    <property type="molecule type" value="Genomic_DNA"/>
</dbReference>
<dbReference type="Pfam" id="PF04720">
    <property type="entry name" value="PDDEXK_6"/>
    <property type="match status" value="1"/>
</dbReference>
<dbReference type="PANTHER" id="PTHR31579:SF1">
    <property type="entry name" value="OS03G0796600 PROTEIN"/>
    <property type="match status" value="1"/>
</dbReference>
<feature type="region of interest" description="Disordered" evidence="1">
    <location>
        <begin position="1"/>
        <end position="52"/>
    </location>
</feature>
<dbReference type="PANTHER" id="PTHR31579">
    <property type="entry name" value="OS03G0796600 PROTEIN"/>
    <property type="match status" value="1"/>
</dbReference>
<dbReference type="InterPro" id="IPR006502">
    <property type="entry name" value="PDDEXK-like"/>
</dbReference>
<sequence>MKVMRDLPRAFGMSPPRVRLQTPGTPDHSSEQWRDEATALPPRPFDGVPPADHPASLGFDLLFDTIDDQTPNESGPMPMLLEEDSGTSSSDDGHDVHAQYVRHLRNLTKHATDAEADTYKRLAAACAAVGPGEVGDFAHADALRAAFNAVDVTDAATNAPPTKPAKKSSKKSSEKSEKSGGFTGGDGASSSSDAFVATTPGAAGHAALLNLRHSFLWVKTDQNEAGTKDDDGAGTKDDAPVDDDDNRPRASATATPMKRDVATETGVMVMEPYLRAHFVISRPTERYQRLLDTLPPHFVGAHERLARLVDFMSEQMLASFKERGMPVPPWRQNKSILSKWFLPTAKSISQPNTPAGSPPMSKGRSTGRRASVNFDVVGGRGVFFGVGYGTQELPYESSRGVEGKVAMGSLSSSVRLLRDAMMA</sequence>
<name>C1FFD0_MICCC</name>
<dbReference type="AlphaFoldDB" id="C1FFD0"/>
<evidence type="ECO:0000313" key="2">
    <source>
        <dbReference type="EMBL" id="ACO69063.1"/>
    </source>
</evidence>
<dbReference type="InParanoid" id="C1FFD0"/>
<feature type="compositionally biased region" description="Basic and acidic residues" evidence="1">
    <location>
        <begin position="28"/>
        <end position="37"/>
    </location>
</feature>
<dbReference type="KEGG" id="mis:MICPUN_60472"/>
<feature type="region of interest" description="Disordered" evidence="1">
    <location>
        <begin position="155"/>
        <end position="192"/>
    </location>
</feature>
<feature type="region of interest" description="Disordered" evidence="1">
    <location>
        <begin position="223"/>
        <end position="257"/>
    </location>
</feature>
<dbReference type="RefSeq" id="XP_002507805.1">
    <property type="nucleotide sequence ID" value="XM_002507759.1"/>
</dbReference>
<evidence type="ECO:0000256" key="1">
    <source>
        <dbReference type="SAM" id="MobiDB-lite"/>
    </source>
</evidence>
<feature type="region of interest" description="Disordered" evidence="1">
    <location>
        <begin position="348"/>
        <end position="367"/>
    </location>
</feature>
<protein>
    <submittedName>
        <fullName evidence="2">Uncharacterized protein</fullName>
    </submittedName>
</protein>
<feature type="compositionally biased region" description="Basic and acidic residues" evidence="1">
    <location>
        <begin position="226"/>
        <end position="239"/>
    </location>
</feature>
<reference evidence="2 3" key="1">
    <citation type="journal article" date="2009" name="Science">
        <title>Green evolution and dynamic adaptations revealed by genomes of the marine picoeukaryotes Micromonas.</title>
        <authorList>
            <person name="Worden A.Z."/>
            <person name="Lee J.H."/>
            <person name="Mock T."/>
            <person name="Rouze P."/>
            <person name="Simmons M.P."/>
            <person name="Aerts A.L."/>
            <person name="Allen A.E."/>
            <person name="Cuvelier M.L."/>
            <person name="Derelle E."/>
            <person name="Everett M.V."/>
            <person name="Foulon E."/>
            <person name="Grimwood J."/>
            <person name="Gundlach H."/>
            <person name="Henrissat B."/>
            <person name="Napoli C."/>
            <person name="McDonald S.M."/>
            <person name="Parker M.S."/>
            <person name="Rombauts S."/>
            <person name="Salamov A."/>
            <person name="Von Dassow P."/>
            <person name="Badger J.H."/>
            <person name="Coutinho P.M."/>
            <person name="Demir E."/>
            <person name="Dubchak I."/>
            <person name="Gentemann C."/>
            <person name="Eikrem W."/>
            <person name="Gready J.E."/>
            <person name="John U."/>
            <person name="Lanier W."/>
            <person name="Lindquist E.A."/>
            <person name="Lucas S."/>
            <person name="Mayer K.F."/>
            <person name="Moreau H."/>
            <person name="Not F."/>
            <person name="Otillar R."/>
            <person name="Panaud O."/>
            <person name="Pangilinan J."/>
            <person name="Paulsen I."/>
            <person name="Piegu B."/>
            <person name="Poliakov A."/>
            <person name="Robbens S."/>
            <person name="Schmutz J."/>
            <person name="Toulza E."/>
            <person name="Wyss T."/>
            <person name="Zelensky A."/>
            <person name="Zhou K."/>
            <person name="Armbrust E.V."/>
            <person name="Bhattacharya D."/>
            <person name="Goodenough U.W."/>
            <person name="Van de Peer Y."/>
            <person name="Grigoriev I.V."/>
        </authorList>
    </citation>
    <scope>NUCLEOTIDE SEQUENCE [LARGE SCALE GENOMIC DNA]</scope>
    <source>
        <strain evidence="3">RCC299 / NOUM17</strain>
    </source>
</reference>
<organism evidence="2 3">
    <name type="scientific">Micromonas commoda (strain RCC299 / NOUM17 / CCMP2709)</name>
    <name type="common">Picoplanktonic green alga</name>
    <dbReference type="NCBI Taxonomy" id="296587"/>
    <lineage>
        <taxon>Eukaryota</taxon>
        <taxon>Viridiplantae</taxon>
        <taxon>Chlorophyta</taxon>
        <taxon>Mamiellophyceae</taxon>
        <taxon>Mamiellales</taxon>
        <taxon>Mamiellaceae</taxon>
        <taxon>Micromonas</taxon>
    </lineage>
</organism>
<dbReference type="Proteomes" id="UP000002009">
    <property type="component" value="Chromosome 8"/>
</dbReference>
<dbReference type="STRING" id="296587.C1FFD0"/>
<feature type="region of interest" description="Disordered" evidence="1">
    <location>
        <begin position="70"/>
        <end position="93"/>
    </location>
</feature>
<keyword evidence="3" id="KW-1185">Reference proteome</keyword>
<accession>C1FFD0</accession>
<proteinExistence type="predicted"/>
<dbReference type="eggNOG" id="ENOG502RBNP">
    <property type="taxonomic scope" value="Eukaryota"/>
</dbReference>
<gene>
    <name evidence="2" type="ORF">MICPUN_60472</name>
</gene>
<evidence type="ECO:0000313" key="3">
    <source>
        <dbReference type="Proteomes" id="UP000002009"/>
    </source>
</evidence>